<keyword evidence="5 8" id="KW-1133">Transmembrane helix</keyword>
<dbReference type="SUPFAM" id="SSF103473">
    <property type="entry name" value="MFS general substrate transporter"/>
    <property type="match status" value="1"/>
</dbReference>
<keyword evidence="11" id="KW-1185">Reference proteome</keyword>
<comment type="subcellular location">
    <subcellularLocation>
        <location evidence="1">Membrane</location>
        <topology evidence="1">Multi-pass membrane protein</topology>
    </subcellularLocation>
</comment>
<name>A0AAJ0BUS3_9PEZI</name>
<evidence type="ECO:0000256" key="8">
    <source>
        <dbReference type="SAM" id="Phobius"/>
    </source>
</evidence>
<reference evidence="10" key="1">
    <citation type="submission" date="2023-06" db="EMBL/GenBank/DDBJ databases">
        <title>Genome-scale phylogeny and comparative genomics of the fungal order Sordariales.</title>
        <authorList>
            <consortium name="Lawrence Berkeley National Laboratory"/>
            <person name="Hensen N."/>
            <person name="Bonometti L."/>
            <person name="Westerberg I."/>
            <person name="Brannstrom I.O."/>
            <person name="Guillou S."/>
            <person name="Cros-Aarteil S."/>
            <person name="Calhoun S."/>
            <person name="Haridas S."/>
            <person name="Kuo A."/>
            <person name="Mondo S."/>
            <person name="Pangilinan J."/>
            <person name="Riley R."/>
            <person name="Labutti K."/>
            <person name="Andreopoulos B."/>
            <person name="Lipzen A."/>
            <person name="Chen C."/>
            <person name="Yanf M."/>
            <person name="Daum C."/>
            <person name="Ng V."/>
            <person name="Clum A."/>
            <person name="Steindorff A."/>
            <person name="Ohm R."/>
            <person name="Martin F."/>
            <person name="Silar P."/>
            <person name="Natvig D."/>
            <person name="Lalanne C."/>
            <person name="Gautier V."/>
            <person name="Ament-Velasquez S.L."/>
            <person name="Kruys A."/>
            <person name="Hutchinson M.I."/>
            <person name="Powell A.J."/>
            <person name="Barry K."/>
            <person name="Miller A.N."/>
            <person name="Grigoriev I.V."/>
            <person name="Debuchy R."/>
            <person name="Gladieux P."/>
            <person name="Thoren M.H."/>
            <person name="Johannesson H."/>
        </authorList>
    </citation>
    <scope>NUCLEOTIDE SEQUENCE</scope>
    <source>
        <strain evidence="10">8032-3</strain>
    </source>
</reference>
<dbReference type="PANTHER" id="PTHR23501">
    <property type="entry name" value="MAJOR FACILITATOR SUPERFAMILY"/>
    <property type="match status" value="1"/>
</dbReference>
<gene>
    <name evidence="10" type="ORF">QBC33DRAFT_622047</name>
</gene>
<dbReference type="GO" id="GO:0005886">
    <property type="term" value="C:plasma membrane"/>
    <property type="evidence" value="ECO:0007669"/>
    <property type="project" value="TreeGrafter"/>
</dbReference>
<evidence type="ECO:0000256" key="5">
    <source>
        <dbReference type="ARBA" id="ARBA00022989"/>
    </source>
</evidence>
<dbReference type="AlphaFoldDB" id="A0AAJ0BUS3"/>
<evidence type="ECO:0000313" key="11">
    <source>
        <dbReference type="Proteomes" id="UP001244011"/>
    </source>
</evidence>
<evidence type="ECO:0000259" key="9">
    <source>
        <dbReference type="PROSITE" id="PS50850"/>
    </source>
</evidence>
<dbReference type="GO" id="GO:0022857">
    <property type="term" value="F:transmembrane transporter activity"/>
    <property type="evidence" value="ECO:0007669"/>
    <property type="project" value="InterPro"/>
</dbReference>
<dbReference type="RefSeq" id="XP_060280585.1">
    <property type="nucleotide sequence ID" value="XM_060432823.1"/>
</dbReference>
<evidence type="ECO:0000256" key="7">
    <source>
        <dbReference type="SAM" id="MobiDB-lite"/>
    </source>
</evidence>
<feature type="transmembrane region" description="Helical" evidence="8">
    <location>
        <begin position="54"/>
        <end position="72"/>
    </location>
</feature>
<dbReference type="FunFam" id="1.20.1250.20:FF:000196">
    <property type="entry name" value="MFS toxin efflux pump (AflT)"/>
    <property type="match status" value="1"/>
</dbReference>
<dbReference type="Gene3D" id="1.20.1250.20">
    <property type="entry name" value="MFS general substrate transporter like domains"/>
    <property type="match status" value="2"/>
</dbReference>
<feature type="region of interest" description="Disordered" evidence="7">
    <location>
        <begin position="1"/>
        <end position="47"/>
    </location>
</feature>
<proteinExistence type="inferred from homology"/>
<dbReference type="PANTHER" id="PTHR23501:SF193">
    <property type="entry name" value="MULTIDRUG TRANSPORTER, PUTATIVE (AFU_ORTHOLOGUE AFUA_8G00940)-RELATED"/>
    <property type="match status" value="1"/>
</dbReference>
<dbReference type="InterPro" id="IPR011701">
    <property type="entry name" value="MFS"/>
</dbReference>
<sequence>MESKKQASSDTDEIAGEVIENNIQSPDNEKQPPEPIEPPEPTESEPEHQYISGAHLFMVMTCIVLVGFIMLLDSSIIGPAVPRITDEFHSLQDIGWYASSYQLGSAALQPLTGKIYSHFSSKWSFLGFFAIFEIGSLICGAATSSTMLIVGRAVAGMGTSGLMNGSFTIIAGSVPLNKRAALTGMLIGVAQIGVVCGPLIGGALTEYATWRWCFYINLPIGAAIAVLMLFNRIPDQIKKPDPRTVLRQLHRKLDLVGFVLFAPAAIQLLLALQYGGHAFPWKSATVIGLFCGSAANFLVWGVWNYRRGDDALIPVSMARKRAVWTSALTQMFLFANMFINSYFLPIYFQAVKGATPVMSGVYMLPTILSQLTTAVTSGILVGKLGYVIPWSLAAGVIASVGSGLLSRISPNTPTGEWIGFQILAGAGRGLGMQMPILAIQAALGPADLAIAVSLLSFAQYIGTSICLVLANTIFSEVLQADLPKYAPGASAPAIVAAGATAFRDFVAPEDLPGVLRAFAKGIDGTFYLATGMVAASLATAWGMGWTDIRAKKSAAKGEA</sequence>
<feature type="transmembrane region" description="Helical" evidence="8">
    <location>
        <begin position="180"/>
        <end position="200"/>
    </location>
</feature>
<keyword evidence="4 8" id="KW-0812">Transmembrane</keyword>
<evidence type="ECO:0000256" key="6">
    <source>
        <dbReference type="ARBA" id="ARBA00023136"/>
    </source>
</evidence>
<feature type="transmembrane region" description="Helical" evidence="8">
    <location>
        <begin position="387"/>
        <end position="405"/>
    </location>
</feature>
<evidence type="ECO:0000256" key="2">
    <source>
        <dbReference type="ARBA" id="ARBA00007520"/>
    </source>
</evidence>
<feature type="transmembrane region" description="Helical" evidence="8">
    <location>
        <begin position="212"/>
        <end position="233"/>
    </location>
</feature>
<feature type="domain" description="Major facilitator superfamily (MFS) profile" evidence="9">
    <location>
        <begin position="59"/>
        <end position="511"/>
    </location>
</feature>
<organism evidence="10 11">
    <name type="scientific">Phialemonium atrogriseum</name>
    <dbReference type="NCBI Taxonomy" id="1093897"/>
    <lineage>
        <taxon>Eukaryota</taxon>
        <taxon>Fungi</taxon>
        <taxon>Dikarya</taxon>
        <taxon>Ascomycota</taxon>
        <taxon>Pezizomycotina</taxon>
        <taxon>Sordariomycetes</taxon>
        <taxon>Sordariomycetidae</taxon>
        <taxon>Cephalothecales</taxon>
        <taxon>Cephalothecaceae</taxon>
        <taxon>Phialemonium</taxon>
    </lineage>
</organism>
<dbReference type="Pfam" id="PF07690">
    <property type="entry name" value="MFS_1"/>
    <property type="match status" value="1"/>
</dbReference>
<feature type="transmembrane region" description="Helical" evidence="8">
    <location>
        <begin position="253"/>
        <end position="272"/>
    </location>
</feature>
<evidence type="ECO:0000313" key="10">
    <source>
        <dbReference type="EMBL" id="KAK1764372.1"/>
    </source>
</evidence>
<dbReference type="FunFam" id="1.20.1720.10:FF:000012">
    <property type="entry name" value="MFS toxin efflux pump (AflT)"/>
    <property type="match status" value="1"/>
</dbReference>
<feature type="transmembrane region" description="Helical" evidence="8">
    <location>
        <begin position="284"/>
        <end position="303"/>
    </location>
</feature>
<feature type="transmembrane region" description="Helical" evidence="8">
    <location>
        <begin position="526"/>
        <end position="546"/>
    </location>
</feature>
<evidence type="ECO:0000256" key="4">
    <source>
        <dbReference type="ARBA" id="ARBA00022692"/>
    </source>
</evidence>
<comment type="similarity">
    <text evidence="2">Belongs to the major facilitator superfamily. TCR/Tet family.</text>
</comment>
<dbReference type="InterPro" id="IPR020846">
    <property type="entry name" value="MFS_dom"/>
</dbReference>
<dbReference type="EMBL" id="MU839020">
    <property type="protein sequence ID" value="KAK1764372.1"/>
    <property type="molecule type" value="Genomic_DNA"/>
</dbReference>
<keyword evidence="3" id="KW-0813">Transport</keyword>
<dbReference type="GeneID" id="85316010"/>
<accession>A0AAJ0BUS3</accession>
<protein>
    <submittedName>
        <fullName evidence="10">MFS multidrug transporter</fullName>
    </submittedName>
</protein>
<feature type="transmembrane region" description="Helical" evidence="8">
    <location>
        <begin position="323"/>
        <end position="348"/>
    </location>
</feature>
<dbReference type="InterPro" id="IPR036259">
    <property type="entry name" value="MFS_trans_sf"/>
</dbReference>
<dbReference type="CDD" id="cd17502">
    <property type="entry name" value="MFS_Azr1_MDR_like"/>
    <property type="match status" value="1"/>
</dbReference>
<dbReference type="PROSITE" id="PS50850">
    <property type="entry name" value="MFS"/>
    <property type="match status" value="1"/>
</dbReference>
<keyword evidence="6 8" id="KW-0472">Membrane</keyword>
<feature type="transmembrane region" description="Helical" evidence="8">
    <location>
        <begin position="154"/>
        <end position="174"/>
    </location>
</feature>
<evidence type="ECO:0000256" key="3">
    <source>
        <dbReference type="ARBA" id="ARBA00022448"/>
    </source>
</evidence>
<comment type="caution">
    <text evidence="10">The sequence shown here is derived from an EMBL/GenBank/DDBJ whole genome shotgun (WGS) entry which is preliminary data.</text>
</comment>
<feature type="transmembrane region" description="Helical" evidence="8">
    <location>
        <begin position="123"/>
        <end position="142"/>
    </location>
</feature>
<evidence type="ECO:0000256" key="1">
    <source>
        <dbReference type="ARBA" id="ARBA00004141"/>
    </source>
</evidence>
<feature type="transmembrane region" description="Helical" evidence="8">
    <location>
        <begin position="360"/>
        <end position="381"/>
    </location>
</feature>
<dbReference type="Proteomes" id="UP001244011">
    <property type="component" value="Unassembled WGS sequence"/>
</dbReference>